<dbReference type="Gene3D" id="1.20.5.1030">
    <property type="entry name" value="Preprotein translocase secy subunit"/>
    <property type="match status" value="1"/>
</dbReference>
<dbReference type="GO" id="GO:0065002">
    <property type="term" value="P:intracellular protein transmembrane transport"/>
    <property type="evidence" value="ECO:0007669"/>
    <property type="project" value="UniProtKB-UniRule"/>
</dbReference>
<evidence type="ECO:0000256" key="9">
    <source>
        <dbReference type="HAMAP-Rule" id="MF_00422"/>
    </source>
</evidence>
<evidence type="ECO:0000256" key="6">
    <source>
        <dbReference type="ARBA" id="ARBA00022989"/>
    </source>
</evidence>
<evidence type="ECO:0000256" key="1">
    <source>
        <dbReference type="ARBA" id="ARBA00004370"/>
    </source>
</evidence>
<dbReference type="GO" id="GO:0008320">
    <property type="term" value="F:protein transmembrane transporter activity"/>
    <property type="evidence" value="ECO:0007669"/>
    <property type="project" value="UniProtKB-UniRule"/>
</dbReference>
<evidence type="ECO:0000313" key="11">
    <source>
        <dbReference type="Proteomes" id="UP000265882"/>
    </source>
</evidence>
<dbReference type="Proteomes" id="UP000265882">
    <property type="component" value="Unassembled WGS sequence"/>
</dbReference>
<evidence type="ECO:0000256" key="7">
    <source>
        <dbReference type="ARBA" id="ARBA00023010"/>
    </source>
</evidence>
<dbReference type="InterPro" id="IPR001901">
    <property type="entry name" value="Translocase_SecE/Sec61-g"/>
</dbReference>
<evidence type="ECO:0000256" key="4">
    <source>
        <dbReference type="ARBA" id="ARBA00022692"/>
    </source>
</evidence>
<comment type="caution">
    <text evidence="10">The sequence shown here is derived from an EMBL/GenBank/DDBJ whole genome shotgun (WGS) entry which is preliminary data.</text>
</comment>
<evidence type="ECO:0000256" key="3">
    <source>
        <dbReference type="ARBA" id="ARBA00022475"/>
    </source>
</evidence>
<evidence type="ECO:0000256" key="8">
    <source>
        <dbReference type="ARBA" id="ARBA00023136"/>
    </source>
</evidence>
<dbReference type="InterPro" id="IPR038379">
    <property type="entry name" value="SecE_sf"/>
</dbReference>
<comment type="similarity">
    <text evidence="9">Belongs to the SecE/SEC61-gamma family.</text>
</comment>
<comment type="subunit">
    <text evidence="9">Component of the Sec protein translocase complex. Heterotrimer consisting of SecY, SecE and SecG subunits. The heterotrimers can form oligomers, although 1 heterotrimer is thought to be able to translocate proteins. Interacts with the ribosome. Interacts with SecDF, and other proteins may be involved. Interacts with SecA.</text>
</comment>
<organism evidence="10 11">
    <name type="scientific">Abyssobacteria bacterium (strain SURF_5)</name>
    <dbReference type="NCBI Taxonomy" id="2093360"/>
    <lineage>
        <taxon>Bacteria</taxon>
        <taxon>Pseudomonadati</taxon>
        <taxon>Candidatus Hydrogenedentota</taxon>
        <taxon>Candidatus Abyssobacteria</taxon>
    </lineage>
</organism>
<keyword evidence="6 9" id="KW-1133">Transmembrane helix</keyword>
<protein>
    <recommendedName>
        <fullName evidence="9">Protein translocase subunit SecE</fullName>
    </recommendedName>
</protein>
<keyword evidence="2 9" id="KW-0813">Transport</keyword>
<dbReference type="PANTHER" id="PTHR33910">
    <property type="entry name" value="PROTEIN TRANSLOCASE SUBUNIT SECE"/>
    <property type="match status" value="1"/>
</dbReference>
<dbReference type="GO" id="GO:0005886">
    <property type="term" value="C:plasma membrane"/>
    <property type="evidence" value="ECO:0007669"/>
    <property type="project" value="UniProtKB-SubCell"/>
</dbReference>
<dbReference type="GO" id="GO:0006605">
    <property type="term" value="P:protein targeting"/>
    <property type="evidence" value="ECO:0007669"/>
    <property type="project" value="UniProtKB-UniRule"/>
</dbReference>
<name>A0A3A4NC45_ABYX5</name>
<dbReference type="NCBIfam" id="TIGR00964">
    <property type="entry name" value="secE_bact"/>
    <property type="match status" value="1"/>
</dbReference>
<keyword evidence="5 9" id="KW-0653">Protein transport</keyword>
<evidence type="ECO:0000313" key="10">
    <source>
        <dbReference type="EMBL" id="RJP18517.1"/>
    </source>
</evidence>
<dbReference type="HAMAP" id="MF_00422">
    <property type="entry name" value="SecE"/>
    <property type="match status" value="1"/>
</dbReference>
<evidence type="ECO:0000256" key="2">
    <source>
        <dbReference type="ARBA" id="ARBA00022448"/>
    </source>
</evidence>
<dbReference type="GO" id="GO:0009306">
    <property type="term" value="P:protein secretion"/>
    <property type="evidence" value="ECO:0007669"/>
    <property type="project" value="UniProtKB-UniRule"/>
</dbReference>
<dbReference type="EMBL" id="QZKU01000100">
    <property type="protein sequence ID" value="RJP18517.1"/>
    <property type="molecule type" value="Genomic_DNA"/>
</dbReference>
<dbReference type="Pfam" id="PF00584">
    <property type="entry name" value="SecE"/>
    <property type="match status" value="1"/>
</dbReference>
<feature type="transmembrane region" description="Helical" evidence="9">
    <location>
        <begin position="33"/>
        <end position="56"/>
    </location>
</feature>
<proteinExistence type="inferred from homology"/>
<dbReference type="GO" id="GO:0043952">
    <property type="term" value="P:protein transport by the Sec complex"/>
    <property type="evidence" value="ECO:0007669"/>
    <property type="project" value="UniProtKB-UniRule"/>
</dbReference>
<comment type="function">
    <text evidence="9">Essential subunit of the Sec protein translocation channel SecYEG. Clamps together the 2 halves of SecY. May contact the channel plug during translocation.</text>
</comment>
<keyword evidence="8 9" id="KW-0472">Membrane</keyword>
<accession>A0A3A4NC45</accession>
<comment type="subcellular location">
    <subcellularLocation>
        <location evidence="9">Cell membrane</location>
        <topology evidence="9">Single-pass membrane protein</topology>
    </subcellularLocation>
    <subcellularLocation>
        <location evidence="1">Membrane</location>
    </subcellularLocation>
</comment>
<reference evidence="10 11" key="1">
    <citation type="journal article" date="2017" name="ISME J.">
        <title>Energy and carbon metabolisms in a deep terrestrial subsurface fluid microbial community.</title>
        <authorList>
            <person name="Momper L."/>
            <person name="Jungbluth S.P."/>
            <person name="Lee M.D."/>
            <person name="Amend J.P."/>
        </authorList>
    </citation>
    <scope>NUCLEOTIDE SEQUENCE [LARGE SCALE GENOMIC DNA]</scope>
    <source>
        <strain evidence="10">SURF_5</strain>
    </source>
</reference>
<dbReference type="InterPro" id="IPR005807">
    <property type="entry name" value="SecE_bac"/>
</dbReference>
<keyword evidence="4 9" id="KW-0812">Transmembrane</keyword>
<keyword evidence="7 9" id="KW-0811">Translocation</keyword>
<dbReference type="AlphaFoldDB" id="A0A3A4NC45"/>
<sequence length="62" mass="7033">MIQKFVDYVKKVKAEMEKVAWPTRKELTSSTGVVLVLVAIVTVFLAIVDFFLYTIVTRILGL</sequence>
<dbReference type="PANTHER" id="PTHR33910:SF1">
    <property type="entry name" value="PROTEIN TRANSLOCASE SUBUNIT SECE"/>
    <property type="match status" value="1"/>
</dbReference>
<evidence type="ECO:0000256" key="5">
    <source>
        <dbReference type="ARBA" id="ARBA00022927"/>
    </source>
</evidence>
<gene>
    <name evidence="9 10" type="primary">secE</name>
    <name evidence="10" type="ORF">C4520_14305</name>
</gene>
<keyword evidence="3 9" id="KW-1003">Cell membrane</keyword>